<dbReference type="AlphaFoldDB" id="A0A1F5PEU9"/>
<reference evidence="1 2" key="1">
    <citation type="journal article" date="2016" name="Nat. Commun.">
        <title>Thousands of microbial genomes shed light on interconnected biogeochemical processes in an aquifer system.</title>
        <authorList>
            <person name="Anantharaman K."/>
            <person name="Brown C.T."/>
            <person name="Hug L.A."/>
            <person name="Sharon I."/>
            <person name="Castelle C.J."/>
            <person name="Probst A.J."/>
            <person name="Thomas B.C."/>
            <person name="Singh A."/>
            <person name="Wilkins M.J."/>
            <person name="Karaoz U."/>
            <person name="Brodie E.L."/>
            <person name="Williams K.H."/>
            <person name="Hubbard S.S."/>
            <person name="Banfield J.F."/>
        </authorList>
    </citation>
    <scope>NUCLEOTIDE SEQUENCE [LARGE SCALE GENOMIC DNA]</scope>
</reference>
<dbReference type="EMBL" id="MFEO01000033">
    <property type="protein sequence ID" value="OGE88443.1"/>
    <property type="molecule type" value="Genomic_DNA"/>
</dbReference>
<comment type="caution">
    <text evidence="1">The sequence shown here is derived from an EMBL/GenBank/DDBJ whole genome shotgun (WGS) entry which is preliminary data.</text>
</comment>
<evidence type="ECO:0000313" key="2">
    <source>
        <dbReference type="Proteomes" id="UP000178377"/>
    </source>
</evidence>
<proteinExistence type="predicted"/>
<evidence type="ECO:0000313" key="1">
    <source>
        <dbReference type="EMBL" id="OGE88443.1"/>
    </source>
</evidence>
<organism evidence="1 2">
    <name type="scientific">Candidatus Doudnabacteria bacterium RIFCSPHIGHO2_01_FULL_50_11</name>
    <dbReference type="NCBI Taxonomy" id="1817828"/>
    <lineage>
        <taxon>Bacteria</taxon>
        <taxon>Candidatus Doudnaibacteriota</taxon>
    </lineage>
</organism>
<protein>
    <submittedName>
        <fullName evidence="1">Uncharacterized protein</fullName>
    </submittedName>
</protein>
<name>A0A1F5PEU9_9BACT</name>
<accession>A0A1F5PEU9</accession>
<gene>
    <name evidence="1" type="ORF">A2722_00875</name>
</gene>
<dbReference type="Proteomes" id="UP000178377">
    <property type="component" value="Unassembled WGS sequence"/>
</dbReference>
<sequence>MATNREALRNFLGPADMQYNLMQDLEPFFAIADAGVYVPAKATLGLWKEAKYAIECLGIPVTELIYVSWSDPLPERPDWMSDEGYAHLQELARRYIWGDTDDSFHDRLTRLYYRQYISSRTNTPLRDELSQTIDRDLNPVLRESLAQGLHDQLRMSFSLALEFFLSFACAGQTTLVERLRPIVRLLPKAIPLGEKKDQPGKWLLLVA</sequence>